<evidence type="ECO:0000313" key="6">
    <source>
        <dbReference type="RefSeq" id="XP_041630296.1"/>
    </source>
</evidence>
<dbReference type="SMART" id="SM00343">
    <property type="entry name" value="ZnF_C2HC"/>
    <property type="match status" value="2"/>
</dbReference>
<evidence type="ECO:0000256" key="2">
    <source>
        <dbReference type="SAM" id="Coils"/>
    </source>
</evidence>
<proteinExistence type="predicted"/>
<dbReference type="PROSITE" id="PS50158">
    <property type="entry name" value="ZF_CCHC"/>
    <property type="match status" value="2"/>
</dbReference>
<dbReference type="Gene3D" id="4.10.60.10">
    <property type="entry name" value="Zinc finger, CCHC-type"/>
    <property type="match status" value="2"/>
</dbReference>
<feature type="compositionally biased region" description="Basic and acidic residues" evidence="3">
    <location>
        <begin position="82"/>
        <end position="98"/>
    </location>
</feature>
<feature type="compositionally biased region" description="Acidic residues" evidence="3">
    <location>
        <begin position="114"/>
        <end position="126"/>
    </location>
</feature>
<keyword evidence="5" id="KW-1185">Reference proteome</keyword>
<dbReference type="Proteomes" id="UP001652661">
    <property type="component" value="Unplaced"/>
</dbReference>
<organism evidence="5 6">
    <name type="scientific">Drosophila kikkawai</name>
    <name type="common">Fruit fly</name>
    <dbReference type="NCBI Taxonomy" id="30033"/>
    <lineage>
        <taxon>Eukaryota</taxon>
        <taxon>Metazoa</taxon>
        <taxon>Ecdysozoa</taxon>
        <taxon>Arthropoda</taxon>
        <taxon>Hexapoda</taxon>
        <taxon>Insecta</taxon>
        <taxon>Pterygota</taxon>
        <taxon>Neoptera</taxon>
        <taxon>Endopterygota</taxon>
        <taxon>Diptera</taxon>
        <taxon>Brachycera</taxon>
        <taxon>Muscomorpha</taxon>
        <taxon>Ephydroidea</taxon>
        <taxon>Drosophilidae</taxon>
        <taxon>Drosophila</taxon>
        <taxon>Sophophora</taxon>
    </lineage>
</organism>
<feature type="coiled-coil region" evidence="2">
    <location>
        <begin position="226"/>
        <end position="253"/>
    </location>
</feature>
<evidence type="ECO:0000259" key="4">
    <source>
        <dbReference type="PROSITE" id="PS50158"/>
    </source>
</evidence>
<evidence type="ECO:0000256" key="3">
    <source>
        <dbReference type="SAM" id="MobiDB-lite"/>
    </source>
</evidence>
<feature type="compositionally biased region" description="Basic and acidic residues" evidence="3">
    <location>
        <begin position="127"/>
        <end position="161"/>
    </location>
</feature>
<feature type="compositionally biased region" description="Polar residues" evidence="3">
    <location>
        <begin position="68"/>
        <end position="81"/>
    </location>
</feature>
<feature type="domain" description="CCHC-type" evidence="4">
    <location>
        <begin position="465"/>
        <end position="480"/>
    </location>
</feature>
<feature type="domain" description="CCHC-type" evidence="4">
    <location>
        <begin position="441"/>
        <end position="457"/>
    </location>
</feature>
<dbReference type="RefSeq" id="XP_041630296.1">
    <property type="nucleotide sequence ID" value="XM_041774362.2"/>
</dbReference>
<keyword evidence="1" id="KW-0862">Zinc</keyword>
<feature type="compositionally biased region" description="Polar residues" evidence="3">
    <location>
        <begin position="162"/>
        <end position="181"/>
    </location>
</feature>
<keyword evidence="1" id="KW-0863">Zinc-finger</keyword>
<keyword evidence="2" id="KW-0175">Coiled coil</keyword>
<sequence length="493" mass="57087">MPSTNLKNLLKKELQFLCVVNSLDATGTKNILIWRLQRIAKPQIEQSVLKLKRNLESGKVDEMEHSRNLSVATENDAAISTETKDNVEKCDEGEERNNESGQQNSERREKIQNEDGDDQYNDEEDGKDNVKKSYDVMKKSNVKKIDDVKENENVREMDNAKQKGNGNDNVKANKNVMQSDNVKQDDNVRPNNNVREADGKNNGDFNEPGNMKEQCDLDVILQRFEMFKKDEKIRQLEKELANIKNKQSYAEGARNKISLEMLKELVYVFEGDNKFSNWRTMINNVRKIYNVDDDVMRAVIFNKVKGKALEWVTANPTLMAETVDFLLNEMAKHFEKKGSKLITRKKLQLCTWKRGKRFDEYFQEMVSLGNEIDLDEDELIEYMIAGIPDVNLRNMAKLQNFSTKTEILEAFIDIELQWTSSTQRNAQEQKDAGKTQRRNVKCYNCNSLGHIASECRKPKREMGTCFACGKPGHQAKDCEQYKKRDVQNEYKHS</sequence>
<dbReference type="PANTHER" id="PTHR23002">
    <property type="entry name" value="ZINC FINGER CCHC DOMAIN CONTAINING PROTEIN"/>
    <property type="match status" value="1"/>
</dbReference>
<gene>
    <name evidence="6" type="primary">LOC121501840</name>
</gene>
<feature type="region of interest" description="Disordered" evidence="3">
    <location>
        <begin position="59"/>
        <end position="211"/>
    </location>
</feature>
<dbReference type="InterPro" id="IPR051714">
    <property type="entry name" value="Znf_CCHC_NABP"/>
</dbReference>
<accession>A0ABM3C4B3</accession>
<dbReference type="InterPro" id="IPR036875">
    <property type="entry name" value="Znf_CCHC_sf"/>
</dbReference>
<reference evidence="6" key="1">
    <citation type="submission" date="2025-08" db="UniProtKB">
        <authorList>
            <consortium name="RefSeq"/>
        </authorList>
    </citation>
    <scope>IDENTIFICATION</scope>
    <source>
        <strain evidence="6">14028-0561.14</strain>
        <tissue evidence="6">Whole fly</tissue>
    </source>
</reference>
<keyword evidence="1" id="KW-0479">Metal-binding</keyword>
<name>A0ABM3C4B3_DROKI</name>
<evidence type="ECO:0000313" key="5">
    <source>
        <dbReference type="Proteomes" id="UP001652661"/>
    </source>
</evidence>
<protein>
    <submittedName>
        <fullName evidence="6">MATH and LRR domain-containing protein PFE0570w-like</fullName>
    </submittedName>
</protein>
<evidence type="ECO:0000256" key="1">
    <source>
        <dbReference type="PROSITE-ProRule" id="PRU00047"/>
    </source>
</evidence>
<dbReference type="SUPFAM" id="SSF57756">
    <property type="entry name" value="Retrovirus zinc finger-like domains"/>
    <property type="match status" value="1"/>
</dbReference>
<dbReference type="Pfam" id="PF00098">
    <property type="entry name" value="zf-CCHC"/>
    <property type="match status" value="2"/>
</dbReference>
<dbReference type="InterPro" id="IPR001878">
    <property type="entry name" value="Znf_CCHC"/>
</dbReference>
<dbReference type="GeneID" id="121501840"/>